<feature type="transmembrane region" description="Helical" evidence="1">
    <location>
        <begin position="7"/>
        <end position="26"/>
    </location>
</feature>
<keyword evidence="1" id="KW-0472">Membrane</keyword>
<gene>
    <name evidence="2" type="ORF">D4T97_008205</name>
</gene>
<organism evidence="2 3">
    <name type="scientific">Siminovitchia acidinfaciens</name>
    <dbReference type="NCBI Taxonomy" id="2321395"/>
    <lineage>
        <taxon>Bacteria</taxon>
        <taxon>Bacillati</taxon>
        <taxon>Bacillota</taxon>
        <taxon>Bacilli</taxon>
        <taxon>Bacillales</taxon>
        <taxon>Bacillaceae</taxon>
        <taxon>Siminovitchia</taxon>
    </lineage>
</organism>
<dbReference type="Proteomes" id="UP000287156">
    <property type="component" value="Unassembled WGS sequence"/>
</dbReference>
<protein>
    <submittedName>
        <fullName evidence="2">Uncharacterized protein</fullName>
    </submittedName>
</protein>
<dbReference type="EMBL" id="QYTV02000003">
    <property type="protein sequence ID" value="RST75230.1"/>
    <property type="molecule type" value="Genomic_DNA"/>
</dbReference>
<reference evidence="2" key="1">
    <citation type="submission" date="2018-12" db="EMBL/GenBank/DDBJ databases">
        <authorList>
            <person name="Sun L."/>
            <person name="Chen Z."/>
        </authorList>
    </citation>
    <scope>NUCLEOTIDE SEQUENCE [LARGE SCALE GENOMIC DNA]</scope>
    <source>
        <strain evidence="2">3-2-2</strain>
    </source>
</reference>
<dbReference type="AlphaFoldDB" id="A0A429Y1Z1"/>
<accession>A0A429Y1Z1</accession>
<keyword evidence="1" id="KW-0812">Transmembrane</keyword>
<name>A0A429Y1Z1_9BACI</name>
<feature type="transmembrane region" description="Helical" evidence="1">
    <location>
        <begin position="32"/>
        <end position="50"/>
    </location>
</feature>
<sequence length="60" mass="7099">MRLRKILIGLIVLFFIISFYLNLLGLMQLVPIYITSPLLFISIFIFFSFINGRNKFKGFH</sequence>
<evidence type="ECO:0000313" key="2">
    <source>
        <dbReference type="EMBL" id="RST75230.1"/>
    </source>
</evidence>
<keyword evidence="3" id="KW-1185">Reference proteome</keyword>
<proteinExistence type="predicted"/>
<evidence type="ECO:0000313" key="3">
    <source>
        <dbReference type="Proteomes" id="UP000287156"/>
    </source>
</evidence>
<evidence type="ECO:0000256" key="1">
    <source>
        <dbReference type="SAM" id="Phobius"/>
    </source>
</evidence>
<comment type="caution">
    <text evidence="2">The sequence shown here is derived from an EMBL/GenBank/DDBJ whole genome shotgun (WGS) entry which is preliminary data.</text>
</comment>
<keyword evidence="1" id="KW-1133">Transmembrane helix</keyword>